<protein>
    <recommendedName>
        <fullName evidence="4">Sugar ABC transporter substrate-binding protein</fullName>
    </recommendedName>
</protein>
<dbReference type="InterPro" id="IPR006059">
    <property type="entry name" value="SBP"/>
</dbReference>
<dbReference type="Pfam" id="PF01547">
    <property type="entry name" value="SBP_bac_1"/>
    <property type="match status" value="1"/>
</dbReference>
<dbReference type="InterPro" id="IPR050490">
    <property type="entry name" value="Bact_solute-bd_prot1"/>
</dbReference>
<evidence type="ECO:0008006" key="4">
    <source>
        <dbReference type="Google" id="ProtNLM"/>
    </source>
</evidence>
<evidence type="ECO:0000313" key="2">
    <source>
        <dbReference type="EMBL" id="PIE31356.1"/>
    </source>
</evidence>
<dbReference type="Gene3D" id="3.40.190.10">
    <property type="entry name" value="Periplasmic binding protein-like II"/>
    <property type="match status" value="2"/>
</dbReference>
<dbReference type="AlphaFoldDB" id="A0A2G6K6P5"/>
<accession>A0A2G6K6P5</accession>
<organism evidence="2 3">
    <name type="scientific">candidate division KSB3 bacterium</name>
    <dbReference type="NCBI Taxonomy" id="2044937"/>
    <lineage>
        <taxon>Bacteria</taxon>
        <taxon>candidate division KSB3</taxon>
    </lineage>
</organism>
<dbReference type="PANTHER" id="PTHR43649:SF12">
    <property type="entry name" value="DIACETYLCHITOBIOSE BINDING PROTEIN DASA"/>
    <property type="match status" value="1"/>
</dbReference>
<feature type="transmembrane region" description="Helical" evidence="1">
    <location>
        <begin position="20"/>
        <end position="38"/>
    </location>
</feature>
<dbReference type="PANTHER" id="PTHR43649">
    <property type="entry name" value="ARABINOSE-BINDING PROTEIN-RELATED"/>
    <property type="match status" value="1"/>
</dbReference>
<name>A0A2G6K6P5_9BACT</name>
<keyword evidence="1" id="KW-0812">Transmembrane</keyword>
<dbReference type="EMBL" id="PDSK01000151">
    <property type="protein sequence ID" value="PIE31356.1"/>
    <property type="molecule type" value="Genomic_DNA"/>
</dbReference>
<sequence>MKTIYIYCFQKEVEMKTLRVAFSVMLILIGSLVFANGGSEETVSAEPESGELVFWHPYSGSRIDSLRAAADKFEEDNEGWTVRLEKIGWGEDMRNKWVTGLASNTLPDLFGATLDHALAMYDAGASVPAGDAINALGGADAFLKQPLNTLHYKGEYIAVPHYGHAKTMYYRADWLKEAGLGVPTTWDELRKVALATTQPPNRYGLIVPLAKEGSLAVDFFYIFMTSNGGGFFDKKGNVILNSPENLEALKLLMFLYENASPEGAIAYSDRERDDLLFNGICGITFAPLFTSGAIAKNAPDLWPKFNVARPPAGPKGIGWMSEHLVISLCSGSEFESKRLELLPYFFAEEEYVRFLHHAPGGMLPVLKTTTESDTFWNNDFIKETRDDIEIALEGYAAGTPVGMSRGLNNYAGLLKGTTVIKDMFHDIVAGKPMEQALADTEKKLIEMIAEQQG</sequence>
<reference evidence="2 3" key="1">
    <citation type="submission" date="2017-10" db="EMBL/GenBank/DDBJ databases">
        <title>Novel microbial diversity and functional potential in the marine mammal oral microbiome.</title>
        <authorList>
            <person name="Dudek N.K."/>
            <person name="Sun C.L."/>
            <person name="Burstein D."/>
            <person name="Kantor R.S."/>
            <person name="Aliaga Goltsman D.S."/>
            <person name="Bik E.M."/>
            <person name="Thomas B.C."/>
            <person name="Banfield J.F."/>
            <person name="Relman D.A."/>
        </authorList>
    </citation>
    <scope>NUCLEOTIDE SEQUENCE [LARGE SCALE GENOMIC DNA]</scope>
    <source>
        <strain evidence="2">DOLJORAL78_47_16</strain>
    </source>
</reference>
<keyword evidence="1" id="KW-0472">Membrane</keyword>
<dbReference type="Proteomes" id="UP000230821">
    <property type="component" value="Unassembled WGS sequence"/>
</dbReference>
<proteinExistence type="predicted"/>
<evidence type="ECO:0000256" key="1">
    <source>
        <dbReference type="SAM" id="Phobius"/>
    </source>
</evidence>
<evidence type="ECO:0000313" key="3">
    <source>
        <dbReference type="Proteomes" id="UP000230821"/>
    </source>
</evidence>
<gene>
    <name evidence="2" type="ORF">CSA56_18490</name>
</gene>
<keyword evidence="1" id="KW-1133">Transmembrane helix</keyword>
<comment type="caution">
    <text evidence="2">The sequence shown here is derived from an EMBL/GenBank/DDBJ whole genome shotgun (WGS) entry which is preliminary data.</text>
</comment>
<dbReference type="SUPFAM" id="SSF53850">
    <property type="entry name" value="Periplasmic binding protein-like II"/>
    <property type="match status" value="1"/>
</dbReference>